<reference evidence="1 2" key="1">
    <citation type="submission" date="2019-02" db="EMBL/GenBank/DDBJ databases">
        <title>Deep-cultivation of Planctomycetes and their phenomic and genomic characterization uncovers novel biology.</title>
        <authorList>
            <person name="Wiegand S."/>
            <person name="Jogler M."/>
            <person name="Boedeker C."/>
            <person name="Pinto D."/>
            <person name="Vollmers J."/>
            <person name="Rivas-Marin E."/>
            <person name="Kohn T."/>
            <person name="Peeters S.H."/>
            <person name="Heuer A."/>
            <person name="Rast P."/>
            <person name="Oberbeckmann S."/>
            <person name="Bunk B."/>
            <person name="Jeske O."/>
            <person name="Meyerdierks A."/>
            <person name="Storesund J.E."/>
            <person name="Kallscheuer N."/>
            <person name="Luecker S."/>
            <person name="Lage O.M."/>
            <person name="Pohl T."/>
            <person name="Merkel B.J."/>
            <person name="Hornburger P."/>
            <person name="Mueller R.-W."/>
            <person name="Bruemmer F."/>
            <person name="Labrenz M."/>
            <person name="Spormann A.M."/>
            <person name="Op den Camp H."/>
            <person name="Overmann J."/>
            <person name="Amann R."/>
            <person name="Jetten M.S.M."/>
            <person name="Mascher T."/>
            <person name="Medema M.H."/>
            <person name="Devos D.P."/>
            <person name="Kaster A.-K."/>
            <person name="Ovreas L."/>
            <person name="Rohde M."/>
            <person name="Galperin M.Y."/>
            <person name="Jogler C."/>
        </authorList>
    </citation>
    <scope>NUCLEOTIDE SEQUENCE [LARGE SCALE GENOMIC DNA]</scope>
    <source>
        <strain evidence="1 2">Pan216</strain>
    </source>
</reference>
<dbReference type="Proteomes" id="UP000317093">
    <property type="component" value="Chromosome"/>
</dbReference>
<evidence type="ECO:0000313" key="1">
    <source>
        <dbReference type="EMBL" id="QDU61544.1"/>
    </source>
</evidence>
<name>A0A518B3M9_9BACT</name>
<proteinExistence type="predicted"/>
<gene>
    <name evidence="1" type="ORF">Pan216_24050</name>
</gene>
<sequence>MAMGWCVSLGLVLLLAQGGGDDAPKTEPTVVPLTEDTSRLLRLEAVISKRFFESLEPPNFHRSAPVARTVDGAQVRGTSTTDGNVQLRLKPSKNSAVIEVDTSGRTISHTTSQRDPVCLRTKGVSDFSGGTTIVFEKTGVSSGDPNVDVHTKLHLCGVSSRLKGLFHRIAVKRATKAFHERRPKNTRRIEREIRDGCLTDLRGEVDETIEEISDLLDQAFFRPFNDHLLTGTLDFETTEANFFMRGWLVRGPSAPPMEAIPPIEGDPAFSLRIHQSLLDDLAKTDLAGKTLDNKQIRRFLKENFKEALERVEDENVPPWTIEFAAVEPVVIQFRDGKMVVVIDAESLHVGEATVGPLRIEATYTPADDSNIGESLRRGTIKVQRANSPKPQSVTGQLMDLLSQPLNQLLSFEISLRKIALPGYSSEQDQYKVTYVSLEKGWLNLSIDAPTSPSP</sequence>
<organism evidence="1 2">
    <name type="scientific">Kolteria novifilia</name>
    <dbReference type="NCBI Taxonomy" id="2527975"/>
    <lineage>
        <taxon>Bacteria</taxon>
        <taxon>Pseudomonadati</taxon>
        <taxon>Planctomycetota</taxon>
        <taxon>Planctomycetia</taxon>
        <taxon>Kolteriales</taxon>
        <taxon>Kolteriaceae</taxon>
        <taxon>Kolteria</taxon>
    </lineage>
</organism>
<evidence type="ECO:0000313" key="2">
    <source>
        <dbReference type="Proteomes" id="UP000317093"/>
    </source>
</evidence>
<protein>
    <submittedName>
        <fullName evidence="1">Uncharacterized protein</fullName>
    </submittedName>
</protein>
<dbReference type="KEGG" id="knv:Pan216_24050"/>
<accession>A0A518B3M9</accession>
<dbReference type="EMBL" id="CP036279">
    <property type="protein sequence ID" value="QDU61544.1"/>
    <property type="molecule type" value="Genomic_DNA"/>
</dbReference>
<keyword evidence="2" id="KW-1185">Reference proteome</keyword>
<dbReference type="AlphaFoldDB" id="A0A518B3M9"/>